<reference evidence="1 2" key="1">
    <citation type="submission" date="2014-06" db="EMBL/GenBank/DDBJ databases">
        <authorList>
            <person name="Swart Estienne"/>
        </authorList>
    </citation>
    <scope>NUCLEOTIDE SEQUENCE [LARGE SCALE GENOMIC DNA]</scope>
    <source>
        <strain evidence="1 2">130c</strain>
    </source>
</reference>
<name>A0A078AV79_STYLE</name>
<dbReference type="EMBL" id="CCKQ01013510">
    <property type="protein sequence ID" value="CDW85177.1"/>
    <property type="molecule type" value="Genomic_DNA"/>
</dbReference>
<evidence type="ECO:0000313" key="2">
    <source>
        <dbReference type="Proteomes" id="UP000039865"/>
    </source>
</evidence>
<protein>
    <submittedName>
        <fullName evidence="1">Uncharacterized protein</fullName>
    </submittedName>
</protein>
<proteinExistence type="predicted"/>
<dbReference type="InParanoid" id="A0A078AV79"/>
<gene>
    <name evidence="1" type="primary">Contig18314.g19451</name>
    <name evidence="1" type="ORF">STYLEM_14249</name>
</gene>
<accession>A0A078AV79</accession>
<dbReference type="Proteomes" id="UP000039865">
    <property type="component" value="Unassembled WGS sequence"/>
</dbReference>
<dbReference type="AlphaFoldDB" id="A0A078AV79"/>
<evidence type="ECO:0000313" key="1">
    <source>
        <dbReference type="EMBL" id="CDW85177.1"/>
    </source>
</evidence>
<keyword evidence="2" id="KW-1185">Reference proteome</keyword>
<sequence length="316" mass="37964">MQHKTFSELQQPLLQGQINTQTQVDDTKSKSLLPLEYQWILDKHNETDYSKVENRIKNIPFKLNKDGISYTVVQLIMILHRNQLMLEYYYNHDVKDRYVDFVDFKTLQSEKTVLMKGVFEKSKVFHSLYNDVDYIFYQEDHYIYIVKLEDFDRKKQDLYLIELQFDMKTEFHNATIIDKFSILISYGQSPSVGNFYQFYNQDYSHQSYQISGYIIFNQTKQYQQQQASILVDKKSLQIVRKVDKHTYAIKHLELYEYVFDSDFNIYDSNYHEGQAPKQLQKLYHSGIEWMYKIATTSNKFIIFCGNRTCITQTKMK</sequence>
<organism evidence="1 2">
    <name type="scientific">Stylonychia lemnae</name>
    <name type="common">Ciliate</name>
    <dbReference type="NCBI Taxonomy" id="5949"/>
    <lineage>
        <taxon>Eukaryota</taxon>
        <taxon>Sar</taxon>
        <taxon>Alveolata</taxon>
        <taxon>Ciliophora</taxon>
        <taxon>Intramacronucleata</taxon>
        <taxon>Spirotrichea</taxon>
        <taxon>Stichotrichia</taxon>
        <taxon>Sporadotrichida</taxon>
        <taxon>Oxytrichidae</taxon>
        <taxon>Stylonychinae</taxon>
        <taxon>Stylonychia</taxon>
    </lineage>
</organism>